<organism evidence="1 2">
    <name type="scientific">Shigella dysenteriae</name>
    <dbReference type="NCBI Taxonomy" id="622"/>
    <lineage>
        <taxon>Bacteria</taxon>
        <taxon>Pseudomonadati</taxon>
        <taxon>Pseudomonadota</taxon>
        <taxon>Gammaproteobacteria</taxon>
        <taxon>Enterobacterales</taxon>
        <taxon>Enterobacteriaceae</taxon>
        <taxon>Shigella</taxon>
    </lineage>
</organism>
<gene>
    <name evidence="1" type="ORF">C5K18_12795</name>
</gene>
<comment type="caution">
    <text evidence="1">The sequence shown here is derived from an EMBL/GenBank/DDBJ whole genome shotgun (WGS) entry which is preliminary data.</text>
</comment>
<evidence type="ECO:0000313" key="2">
    <source>
        <dbReference type="Proteomes" id="UP000238186"/>
    </source>
</evidence>
<dbReference type="Proteomes" id="UP000238186">
    <property type="component" value="Unassembled WGS sequence"/>
</dbReference>
<evidence type="ECO:0000313" key="1">
    <source>
        <dbReference type="EMBL" id="PQN07015.1"/>
    </source>
</evidence>
<dbReference type="AlphaFoldDB" id="A0A2S8DC59"/>
<reference evidence="1 2" key="1">
    <citation type="submission" date="2018-02" db="EMBL/GenBank/DDBJ databases">
        <title>Distribution and characterization of Shiga toxin converting temperate phage carried by Shigella flexneri in Hispaniola.</title>
        <authorList>
            <person name="Fogolari M."/>
            <person name="Mavian C."/>
            <person name="Angeletti S."/>
            <person name="Salemi M."/>
            <person name="Lampel K.A."/>
            <person name="Maurelli A.T."/>
        </authorList>
    </citation>
    <scope>NUCLEOTIDE SEQUENCE [LARGE SCALE GENOMIC DNA]</scope>
    <source>
        <strain evidence="1 2">BS979</strain>
    </source>
</reference>
<accession>A0A2S8DC59</accession>
<sequence>MAFCTSLNSGPNKISGGCGVTGVSSACTDSAAKHKKIQAGINAIFCGREGAGDFINHSPLAKPNKTVFKYQKTLVQDRTSCMIEISFCELSGILEKGIKGINNGEIE</sequence>
<proteinExistence type="predicted"/>
<dbReference type="EMBL" id="PUGT01000189">
    <property type="protein sequence ID" value="PQN07015.1"/>
    <property type="molecule type" value="Genomic_DNA"/>
</dbReference>
<protein>
    <submittedName>
        <fullName evidence="1">Uncharacterized protein</fullName>
    </submittedName>
</protein>
<name>A0A2S8DC59_SHIDY</name>